<name>A0A7K7WY84_9PASS</name>
<dbReference type="EMBL" id="VZTA01000618">
    <property type="protein sequence ID" value="NXA57999.1"/>
    <property type="molecule type" value="Genomic_DNA"/>
</dbReference>
<dbReference type="SMART" id="SM00181">
    <property type="entry name" value="EGF"/>
    <property type="match status" value="2"/>
</dbReference>
<dbReference type="InterPro" id="IPR014044">
    <property type="entry name" value="CAP_dom"/>
</dbReference>
<gene>
    <name evidence="5" type="primary">Clec18a</name>
    <name evidence="5" type="ORF">MOHOCH_R09157</name>
</gene>
<proteinExistence type="predicted"/>
<dbReference type="InterPro" id="IPR001283">
    <property type="entry name" value="CRISP-related"/>
</dbReference>
<dbReference type="InterPro" id="IPR000742">
    <property type="entry name" value="EGF"/>
</dbReference>
<dbReference type="Pfam" id="PF00188">
    <property type="entry name" value="CAP"/>
    <property type="match status" value="1"/>
</dbReference>
<organism evidence="5 6">
    <name type="scientific">Mohoua ochrocephala</name>
    <dbReference type="NCBI Taxonomy" id="874463"/>
    <lineage>
        <taxon>Eukaryota</taxon>
        <taxon>Metazoa</taxon>
        <taxon>Chordata</taxon>
        <taxon>Craniata</taxon>
        <taxon>Vertebrata</taxon>
        <taxon>Euteleostomi</taxon>
        <taxon>Archelosauria</taxon>
        <taxon>Archosauria</taxon>
        <taxon>Dinosauria</taxon>
        <taxon>Saurischia</taxon>
        <taxon>Theropoda</taxon>
        <taxon>Coelurosauria</taxon>
        <taxon>Aves</taxon>
        <taxon>Neognathae</taxon>
        <taxon>Neoaves</taxon>
        <taxon>Telluraves</taxon>
        <taxon>Australaves</taxon>
        <taxon>Passeriformes</taxon>
        <taxon>Meliphagoidea</taxon>
        <taxon>Acanthizidae</taxon>
        <taxon>Mohoua</taxon>
    </lineage>
</organism>
<dbReference type="Gene3D" id="3.40.33.10">
    <property type="entry name" value="CAP"/>
    <property type="match status" value="1"/>
</dbReference>
<dbReference type="PROSITE" id="PS50041">
    <property type="entry name" value="C_TYPE_LECTIN_2"/>
    <property type="match status" value="1"/>
</dbReference>
<evidence type="ECO:0000259" key="4">
    <source>
        <dbReference type="PROSITE" id="PS50041"/>
    </source>
</evidence>
<dbReference type="Gene3D" id="3.10.100.10">
    <property type="entry name" value="Mannose-Binding Protein A, subunit A"/>
    <property type="match status" value="1"/>
</dbReference>
<dbReference type="Pfam" id="PF00059">
    <property type="entry name" value="Lectin_C"/>
    <property type="match status" value="1"/>
</dbReference>
<dbReference type="PROSITE" id="PS00615">
    <property type="entry name" value="C_TYPE_LECTIN_1"/>
    <property type="match status" value="1"/>
</dbReference>
<dbReference type="Proteomes" id="UP000586926">
    <property type="component" value="Unassembled WGS sequence"/>
</dbReference>
<evidence type="ECO:0000313" key="6">
    <source>
        <dbReference type="Proteomes" id="UP000586926"/>
    </source>
</evidence>
<sequence length="460" mass="50272">LQPPWPHPYPLLSPPALSMKETFLVLSLHNKLRSKVQPPAANMQKLEWSEELGRLAGARAASCLEGSAPPPAPQLGWSEVLLPAGAGGFGAVLELWFAEGQRYDYGTGRCAGNATCRHYTQVGTRGTGGPLGSGAPVTNALPQLVWATAGQLGCGRHRCPGPHGPSEAFACAYSPGGNWEVAGTPILPYKQGPWCSLCTAGLSGCFKSWDHSGGLCEVPRNPCRMSCRNSGRLDMSSCQCACPPGYTGRYCQVRCSGQCLHGRFRKEECSCLCDTGYGGAECGTKIRFPFHACDVRIDSDCFMVSPEADTYYGAKIKCQEKGAMLAQIRNQKVQDILAFYLSRLEMGNRVTDTDFETGNFWIGERQQWAGCRVLADMPTHLLLPPGLTYKTSKASFRWDVGEPSSFTSFAFGQPDNQGFGNCVEMQASAAFNWNDQRCKTRNRYICQFAQEHIALWQRDP</sequence>
<feature type="non-terminal residue" evidence="5">
    <location>
        <position position="460"/>
    </location>
</feature>
<dbReference type="AlphaFoldDB" id="A0A7K7WY84"/>
<dbReference type="CDD" id="cd00037">
    <property type="entry name" value="CLECT"/>
    <property type="match status" value="1"/>
</dbReference>
<dbReference type="InterPro" id="IPR035940">
    <property type="entry name" value="CAP_sf"/>
</dbReference>
<dbReference type="InterPro" id="IPR001304">
    <property type="entry name" value="C-type_lectin-like"/>
</dbReference>
<evidence type="ECO:0000313" key="5">
    <source>
        <dbReference type="EMBL" id="NXA57999.1"/>
    </source>
</evidence>
<feature type="disulfide bond" evidence="2">
    <location>
        <begin position="242"/>
        <end position="251"/>
    </location>
</feature>
<reference evidence="5 6" key="1">
    <citation type="submission" date="2019-09" db="EMBL/GenBank/DDBJ databases">
        <title>Bird 10,000 Genomes (B10K) Project - Family phase.</title>
        <authorList>
            <person name="Zhang G."/>
        </authorList>
    </citation>
    <scope>NUCLEOTIDE SEQUENCE [LARGE SCALE GENOMIC DNA]</scope>
    <source>
        <strain evidence="5">B10K-DU-030-22</strain>
        <tissue evidence="5">Blood</tissue>
    </source>
</reference>
<dbReference type="SUPFAM" id="SSF55797">
    <property type="entry name" value="PR-1-like"/>
    <property type="match status" value="1"/>
</dbReference>
<dbReference type="PROSITE" id="PS50026">
    <property type="entry name" value="EGF_3"/>
    <property type="match status" value="1"/>
</dbReference>
<feature type="domain" description="EGF-like" evidence="3">
    <location>
        <begin position="219"/>
        <end position="252"/>
    </location>
</feature>
<keyword evidence="1 2" id="KW-1015">Disulfide bond</keyword>
<comment type="caution">
    <text evidence="2">Lacks conserved residue(s) required for the propagation of feature annotation.</text>
</comment>
<keyword evidence="2" id="KW-0245">EGF-like domain</keyword>
<dbReference type="SMART" id="SM00034">
    <property type="entry name" value="CLECT"/>
    <property type="match status" value="1"/>
</dbReference>
<dbReference type="PROSITE" id="PS00022">
    <property type="entry name" value="EGF_1"/>
    <property type="match status" value="1"/>
</dbReference>
<evidence type="ECO:0000256" key="2">
    <source>
        <dbReference type="PROSITE-ProRule" id="PRU00076"/>
    </source>
</evidence>
<feature type="domain" description="C-type lectin" evidence="4">
    <location>
        <begin position="297"/>
        <end position="447"/>
    </location>
</feature>
<dbReference type="InterPro" id="IPR016187">
    <property type="entry name" value="CTDL_fold"/>
</dbReference>
<evidence type="ECO:0000256" key="1">
    <source>
        <dbReference type="ARBA" id="ARBA00023157"/>
    </source>
</evidence>
<dbReference type="PANTHER" id="PTHR10334">
    <property type="entry name" value="CYSTEINE-RICH SECRETORY PROTEIN-RELATED"/>
    <property type="match status" value="1"/>
</dbReference>
<dbReference type="SUPFAM" id="SSF56436">
    <property type="entry name" value="C-type lectin-like"/>
    <property type="match status" value="1"/>
</dbReference>
<comment type="caution">
    <text evidence="5">The sequence shown here is derived from an EMBL/GenBank/DDBJ whole genome shotgun (WGS) entry which is preliminary data.</text>
</comment>
<dbReference type="SMART" id="SM00198">
    <property type="entry name" value="SCP"/>
    <property type="match status" value="1"/>
</dbReference>
<feature type="non-terminal residue" evidence="5">
    <location>
        <position position="1"/>
    </location>
</feature>
<protein>
    <submittedName>
        <fullName evidence="5">CL18A protein</fullName>
    </submittedName>
</protein>
<dbReference type="Gene3D" id="2.10.25.10">
    <property type="entry name" value="Laminin"/>
    <property type="match status" value="1"/>
</dbReference>
<dbReference type="InterPro" id="IPR016186">
    <property type="entry name" value="C-type_lectin-like/link_sf"/>
</dbReference>
<evidence type="ECO:0000259" key="3">
    <source>
        <dbReference type="PROSITE" id="PS50026"/>
    </source>
</evidence>
<keyword evidence="6" id="KW-1185">Reference proteome</keyword>
<accession>A0A7K7WY84</accession>
<dbReference type="InterPro" id="IPR018378">
    <property type="entry name" value="C-type_lectin_CS"/>
</dbReference>